<keyword evidence="7" id="KW-1015">Disulfide bond</keyword>
<feature type="domain" description="Chitin-binding type-2" evidence="10">
    <location>
        <begin position="1"/>
        <end position="27"/>
    </location>
</feature>
<evidence type="ECO:0000256" key="2">
    <source>
        <dbReference type="ARBA" id="ARBA00012729"/>
    </source>
</evidence>
<keyword evidence="6" id="KW-0119">Carbohydrate metabolism</keyword>
<feature type="domain" description="Chitin-binding type-2" evidence="10">
    <location>
        <begin position="224"/>
        <end position="286"/>
    </location>
</feature>
<evidence type="ECO:0000313" key="12">
    <source>
        <dbReference type="Proteomes" id="UP001642483"/>
    </source>
</evidence>
<dbReference type="PANTHER" id="PTHR23301">
    <property type="entry name" value="CHITIN BINDING PERITROPHIN-A"/>
    <property type="match status" value="1"/>
</dbReference>
<evidence type="ECO:0000256" key="4">
    <source>
        <dbReference type="ARBA" id="ARBA00022729"/>
    </source>
</evidence>
<keyword evidence="12" id="KW-1185">Reference proteome</keyword>
<keyword evidence="8" id="KW-0325">Glycoprotein</keyword>
<name>A0ABP0EZM1_CLALP</name>
<organism evidence="11 12">
    <name type="scientific">Clavelina lepadiformis</name>
    <name type="common">Light-bulb sea squirt</name>
    <name type="synonym">Ascidia lepadiformis</name>
    <dbReference type="NCBI Taxonomy" id="159417"/>
    <lineage>
        <taxon>Eukaryota</taxon>
        <taxon>Metazoa</taxon>
        <taxon>Chordata</taxon>
        <taxon>Tunicata</taxon>
        <taxon>Ascidiacea</taxon>
        <taxon>Aplousobranchia</taxon>
        <taxon>Clavelinidae</taxon>
        <taxon>Clavelina</taxon>
    </lineage>
</organism>
<dbReference type="PANTHER" id="PTHR23301:SF0">
    <property type="entry name" value="CHITIN-BINDING TYPE-2 DOMAIN-CONTAINING PROTEIN-RELATED"/>
    <property type="match status" value="1"/>
</dbReference>
<feature type="region of interest" description="Disordered" evidence="9">
    <location>
        <begin position="450"/>
        <end position="470"/>
    </location>
</feature>
<dbReference type="InterPro" id="IPR051940">
    <property type="entry name" value="Chitin_bind-dev_reg"/>
</dbReference>
<accession>A0ABP0EZM1</accession>
<dbReference type="SMART" id="SM00494">
    <property type="entry name" value="ChtBD2"/>
    <property type="match status" value="5"/>
</dbReference>
<dbReference type="Gene3D" id="2.170.140.10">
    <property type="entry name" value="Chitin binding domain"/>
    <property type="match status" value="6"/>
</dbReference>
<dbReference type="EC" id="3.2.1.14" evidence="2"/>
<protein>
    <recommendedName>
        <fullName evidence="2">chitinase</fullName>
        <ecNumber evidence="2">3.2.1.14</ecNumber>
    </recommendedName>
</protein>
<evidence type="ECO:0000313" key="11">
    <source>
        <dbReference type="EMBL" id="CAK8672911.1"/>
    </source>
</evidence>
<sequence>MPCPDGLVFNPEIKVCDWPWNVAGCEGEDPTPSPPEASYNSDCLNAVGKPVNKPPFVNPEDCDSFFMCWRGYRYEFSCPFWFVFNPSTGCCDWPIKVDECRPTFPPKPTQPPYNDECLDANGKPVSGNPFEKPGDCDNFYQCSNGYLHTMPCAPGTVFNPAIGVCDHPYNVPKCGGTTTTKSTTTTTTAETPPPFDDECLDANGKPVSGNPFEKPGDCDNFYQANECLDANGKPVSGNPFEKPGDCDNFYQCSNGYLHTMPCAPGTVFNPAIGVCDHPYNVPKCGGTTTTKSTTTTTTAETPPPFDDECLDANGKPVSGNPFEKPGDCDNFYQCSNGYLHTMPCAPGTVFNPAIGVCDHPYNVPKCGGTTTTKSTTTTTTAETPPPFDDECLDANGKPVSGNPFEKPGDCDNFYQCSNGYLHTMPCAPGTVFNPAIGVCDHPYNVPKCGGTTTTKSTTTTTTAETPPPFDDECLDANGKPVSGNPFEKPGDCDNFYQASI</sequence>
<feature type="domain" description="Chitin-binding type-2" evidence="10">
    <location>
        <begin position="40"/>
        <end position="102"/>
    </location>
</feature>
<keyword evidence="6" id="KW-0146">Chitin degradation</keyword>
<keyword evidence="6" id="KW-0624">Polysaccharide degradation</keyword>
<evidence type="ECO:0000256" key="9">
    <source>
        <dbReference type="SAM" id="MobiDB-lite"/>
    </source>
</evidence>
<proteinExistence type="predicted"/>
<evidence type="ECO:0000256" key="1">
    <source>
        <dbReference type="ARBA" id="ARBA00000822"/>
    </source>
</evidence>
<keyword evidence="5" id="KW-0677">Repeat</keyword>
<evidence type="ECO:0000256" key="8">
    <source>
        <dbReference type="ARBA" id="ARBA00023180"/>
    </source>
</evidence>
<evidence type="ECO:0000256" key="3">
    <source>
        <dbReference type="ARBA" id="ARBA00022669"/>
    </source>
</evidence>
<dbReference type="Proteomes" id="UP001642483">
    <property type="component" value="Unassembled WGS sequence"/>
</dbReference>
<comment type="catalytic activity">
    <reaction evidence="1">
        <text>Random endo-hydrolysis of N-acetyl-beta-D-glucosaminide (1-&gt;4)-beta-linkages in chitin and chitodextrins.</text>
        <dbReference type="EC" id="3.2.1.14"/>
    </reaction>
</comment>
<keyword evidence="3" id="KW-0147">Chitin-binding</keyword>
<evidence type="ECO:0000256" key="5">
    <source>
        <dbReference type="ARBA" id="ARBA00022737"/>
    </source>
</evidence>
<evidence type="ECO:0000256" key="7">
    <source>
        <dbReference type="ARBA" id="ARBA00023157"/>
    </source>
</evidence>
<dbReference type="SUPFAM" id="SSF57625">
    <property type="entry name" value="Invertebrate chitin-binding proteins"/>
    <property type="match status" value="6"/>
</dbReference>
<dbReference type="InterPro" id="IPR002557">
    <property type="entry name" value="Chitin-bd_dom"/>
</dbReference>
<keyword evidence="4" id="KW-0732">Signal</keyword>
<feature type="domain" description="Chitin-binding type-2" evidence="10">
    <location>
        <begin position="388"/>
        <end position="450"/>
    </location>
</feature>
<reference evidence="11 12" key="1">
    <citation type="submission" date="2024-02" db="EMBL/GenBank/DDBJ databases">
        <authorList>
            <person name="Daric V."/>
            <person name="Darras S."/>
        </authorList>
    </citation>
    <scope>NUCLEOTIDE SEQUENCE [LARGE SCALE GENOMIC DNA]</scope>
</reference>
<feature type="domain" description="Chitin-binding type-2" evidence="10">
    <location>
        <begin position="306"/>
        <end position="368"/>
    </location>
</feature>
<dbReference type="EMBL" id="CAWYQH010000002">
    <property type="protein sequence ID" value="CAK8672911.1"/>
    <property type="molecule type" value="Genomic_DNA"/>
</dbReference>
<dbReference type="PROSITE" id="PS50940">
    <property type="entry name" value="CHIT_BIND_II"/>
    <property type="match status" value="6"/>
</dbReference>
<dbReference type="InterPro" id="IPR036508">
    <property type="entry name" value="Chitin-bd_dom_sf"/>
</dbReference>
<dbReference type="Pfam" id="PF01607">
    <property type="entry name" value="CBM_14"/>
    <property type="match status" value="6"/>
</dbReference>
<evidence type="ECO:0000259" key="10">
    <source>
        <dbReference type="PROSITE" id="PS50940"/>
    </source>
</evidence>
<feature type="compositionally biased region" description="Low complexity" evidence="9">
    <location>
        <begin position="451"/>
        <end position="464"/>
    </location>
</feature>
<evidence type="ECO:0000256" key="6">
    <source>
        <dbReference type="ARBA" id="ARBA00023024"/>
    </source>
</evidence>
<comment type="caution">
    <text evidence="11">The sequence shown here is derived from an EMBL/GenBank/DDBJ whole genome shotgun (WGS) entry which is preliminary data.</text>
</comment>
<gene>
    <name evidence="11" type="ORF">CVLEPA_LOCUS2710</name>
</gene>
<feature type="domain" description="Chitin-binding type-2" evidence="10">
    <location>
        <begin position="114"/>
        <end position="176"/>
    </location>
</feature>